<feature type="transmembrane region" description="Helical" evidence="7">
    <location>
        <begin position="295"/>
        <end position="313"/>
    </location>
</feature>
<feature type="transmembrane region" description="Helical" evidence="7">
    <location>
        <begin position="390"/>
        <end position="413"/>
    </location>
</feature>
<organism evidence="9 10">
    <name type="scientific">Nonomuraea insulae</name>
    <dbReference type="NCBI Taxonomy" id="1616787"/>
    <lineage>
        <taxon>Bacteria</taxon>
        <taxon>Bacillati</taxon>
        <taxon>Actinomycetota</taxon>
        <taxon>Actinomycetes</taxon>
        <taxon>Streptosporangiales</taxon>
        <taxon>Streptosporangiaceae</taxon>
        <taxon>Nonomuraea</taxon>
    </lineage>
</organism>
<dbReference type="Proteomes" id="UP001596058">
    <property type="component" value="Unassembled WGS sequence"/>
</dbReference>
<keyword evidence="3 7" id="KW-0812">Transmembrane</keyword>
<dbReference type="PANTHER" id="PTHR23513">
    <property type="entry name" value="INTEGRAL MEMBRANE EFFLUX PROTEIN-RELATED"/>
    <property type="match status" value="1"/>
</dbReference>
<dbReference type="PROSITE" id="PS50850">
    <property type="entry name" value="MFS"/>
    <property type="match status" value="1"/>
</dbReference>
<evidence type="ECO:0000256" key="2">
    <source>
        <dbReference type="ARBA" id="ARBA00022475"/>
    </source>
</evidence>
<dbReference type="Pfam" id="PF07690">
    <property type="entry name" value="MFS_1"/>
    <property type="match status" value="2"/>
</dbReference>
<feature type="transmembrane region" description="Helical" evidence="7">
    <location>
        <begin position="73"/>
        <end position="96"/>
    </location>
</feature>
<dbReference type="PANTHER" id="PTHR23513:SF6">
    <property type="entry name" value="MAJOR FACILITATOR SUPERFAMILY ASSOCIATED DOMAIN-CONTAINING PROTEIN"/>
    <property type="match status" value="1"/>
</dbReference>
<keyword evidence="5 7" id="KW-0472">Membrane</keyword>
<comment type="subcellular location">
    <subcellularLocation>
        <location evidence="1">Cell membrane</location>
        <topology evidence="1">Multi-pass membrane protein</topology>
    </subcellularLocation>
</comment>
<dbReference type="InterPro" id="IPR020846">
    <property type="entry name" value="MFS_dom"/>
</dbReference>
<feature type="transmembrane region" description="Helical" evidence="7">
    <location>
        <begin position="12"/>
        <end position="34"/>
    </location>
</feature>
<dbReference type="SUPFAM" id="SSF103473">
    <property type="entry name" value="MFS general substrate transporter"/>
    <property type="match status" value="1"/>
</dbReference>
<keyword evidence="4 7" id="KW-1133">Transmembrane helix</keyword>
<evidence type="ECO:0000259" key="8">
    <source>
        <dbReference type="PROSITE" id="PS50850"/>
    </source>
</evidence>
<sequence length="419" mass="44196">MNLRGDFWRFVCSNWVTVLGTQITIVALPLTAVLALHAGAFQLGLLNVVQTAAFLLIGLPAGVWVDRRPRRPILVWADLVRGFALLTVPAAAWLGVLTLPHLYAVALVLGVGTVFFDVAQMSFLPAIVPRQGLERANGRLEVTRQVSVLTGPGLGGWLVATITAPFALLADAFGYLVSAHLLSGIRAGERPESRPKRRPRPDERLDERPESGPKRRLRAEVAEGIAFVVQDQVLRRVAIGGALTRIALGITAVGYPLYLVVDLHVEATAYGLLLSASAVGALLGAPLVGGLTARFGIGATLYGSAVLVAVLQLPALATGPGWRLLAFPVASALASAAGVIFNVVQLSYRQRITPEHLLGRVNASMRFIMWGTTPLGGLAGGLLGEWLGGYAVFAAGVIMLALSYLAVVTAPGIRLTKAG</sequence>
<evidence type="ECO:0000256" key="6">
    <source>
        <dbReference type="SAM" id="MobiDB-lite"/>
    </source>
</evidence>
<feature type="transmembrane region" description="Helical" evidence="7">
    <location>
        <begin position="325"/>
        <end position="346"/>
    </location>
</feature>
<feature type="region of interest" description="Disordered" evidence="6">
    <location>
        <begin position="188"/>
        <end position="214"/>
    </location>
</feature>
<dbReference type="RefSeq" id="WP_379519687.1">
    <property type="nucleotide sequence ID" value="NZ_JBHSPA010000052.1"/>
</dbReference>
<dbReference type="EMBL" id="JBHSPA010000052">
    <property type="protein sequence ID" value="MFC5830201.1"/>
    <property type="molecule type" value="Genomic_DNA"/>
</dbReference>
<evidence type="ECO:0000256" key="1">
    <source>
        <dbReference type="ARBA" id="ARBA00004651"/>
    </source>
</evidence>
<feature type="transmembrane region" description="Helical" evidence="7">
    <location>
        <begin position="367"/>
        <end position="384"/>
    </location>
</feature>
<gene>
    <name evidence="9" type="ORF">ACFPZ3_40630</name>
</gene>
<proteinExistence type="predicted"/>
<comment type="caution">
    <text evidence="9">The sequence shown here is derived from an EMBL/GenBank/DDBJ whole genome shotgun (WGS) entry which is preliminary data.</text>
</comment>
<evidence type="ECO:0000256" key="7">
    <source>
        <dbReference type="SAM" id="Phobius"/>
    </source>
</evidence>
<reference evidence="10" key="1">
    <citation type="journal article" date="2019" name="Int. J. Syst. Evol. Microbiol.">
        <title>The Global Catalogue of Microorganisms (GCM) 10K type strain sequencing project: providing services to taxonomists for standard genome sequencing and annotation.</title>
        <authorList>
            <consortium name="The Broad Institute Genomics Platform"/>
            <consortium name="The Broad Institute Genome Sequencing Center for Infectious Disease"/>
            <person name="Wu L."/>
            <person name="Ma J."/>
        </authorList>
    </citation>
    <scope>NUCLEOTIDE SEQUENCE [LARGE SCALE GENOMIC DNA]</scope>
    <source>
        <strain evidence="10">CCUG 53903</strain>
    </source>
</reference>
<protein>
    <submittedName>
        <fullName evidence="9">MFS transporter</fullName>
    </submittedName>
</protein>
<evidence type="ECO:0000313" key="10">
    <source>
        <dbReference type="Proteomes" id="UP001596058"/>
    </source>
</evidence>
<evidence type="ECO:0000313" key="9">
    <source>
        <dbReference type="EMBL" id="MFC5830201.1"/>
    </source>
</evidence>
<dbReference type="InterPro" id="IPR011701">
    <property type="entry name" value="MFS"/>
</dbReference>
<feature type="transmembrane region" description="Helical" evidence="7">
    <location>
        <begin position="267"/>
        <end position="288"/>
    </location>
</feature>
<feature type="transmembrane region" description="Helical" evidence="7">
    <location>
        <begin position="40"/>
        <end position="61"/>
    </location>
</feature>
<keyword evidence="2" id="KW-1003">Cell membrane</keyword>
<evidence type="ECO:0000256" key="5">
    <source>
        <dbReference type="ARBA" id="ARBA00023136"/>
    </source>
</evidence>
<keyword evidence="10" id="KW-1185">Reference proteome</keyword>
<dbReference type="CDD" id="cd06173">
    <property type="entry name" value="MFS_MefA_like"/>
    <property type="match status" value="1"/>
</dbReference>
<accession>A0ABW1D0K1</accession>
<dbReference type="Gene3D" id="1.20.1250.20">
    <property type="entry name" value="MFS general substrate transporter like domains"/>
    <property type="match status" value="1"/>
</dbReference>
<feature type="transmembrane region" description="Helical" evidence="7">
    <location>
        <begin position="146"/>
        <end position="166"/>
    </location>
</feature>
<evidence type="ECO:0000256" key="3">
    <source>
        <dbReference type="ARBA" id="ARBA00022692"/>
    </source>
</evidence>
<feature type="transmembrane region" description="Helical" evidence="7">
    <location>
        <begin position="102"/>
        <end position="125"/>
    </location>
</feature>
<evidence type="ECO:0000256" key="4">
    <source>
        <dbReference type="ARBA" id="ARBA00022989"/>
    </source>
</evidence>
<feature type="domain" description="Major facilitator superfamily (MFS) profile" evidence="8">
    <location>
        <begin position="233"/>
        <end position="419"/>
    </location>
</feature>
<name>A0ABW1D0K1_9ACTN</name>
<dbReference type="InterPro" id="IPR036259">
    <property type="entry name" value="MFS_trans_sf"/>
</dbReference>
<feature type="transmembrane region" description="Helical" evidence="7">
    <location>
        <begin position="242"/>
        <end position="261"/>
    </location>
</feature>